<organism evidence="2 3">
    <name type="scientific">Tetracentron sinense</name>
    <name type="common">Spur-leaf</name>
    <dbReference type="NCBI Taxonomy" id="13715"/>
    <lineage>
        <taxon>Eukaryota</taxon>
        <taxon>Viridiplantae</taxon>
        <taxon>Streptophyta</taxon>
        <taxon>Embryophyta</taxon>
        <taxon>Tracheophyta</taxon>
        <taxon>Spermatophyta</taxon>
        <taxon>Magnoliopsida</taxon>
        <taxon>Trochodendrales</taxon>
        <taxon>Trochodendraceae</taxon>
        <taxon>Tetracentron</taxon>
    </lineage>
</organism>
<evidence type="ECO:0000313" key="2">
    <source>
        <dbReference type="EMBL" id="KAF8377125.1"/>
    </source>
</evidence>
<dbReference type="Proteomes" id="UP000655225">
    <property type="component" value="Unassembled WGS sequence"/>
</dbReference>
<gene>
    <name evidence="2" type="ORF">HHK36_030498</name>
</gene>
<protein>
    <submittedName>
        <fullName evidence="2">Uncharacterized protein</fullName>
    </submittedName>
</protein>
<dbReference type="OrthoDB" id="1652385at2759"/>
<accession>A0A835CYS7</accession>
<dbReference type="GO" id="GO:0016020">
    <property type="term" value="C:membrane"/>
    <property type="evidence" value="ECO:0007669"/>
    <property type="project" value="TreeGrafter"/>
</dbReference>
<dbReference type="AlphaFoldDB" id="A0A835CYS7"/>
<sequence length="199" mass="22111">MGEADGMQSMTSQNVDAEDKGDSVSDSACRTGTNCEIVHFSEAFADFEIASSPLGESLNGSQSDENGVYSAVFLAAELGIVEFIEEIVTSFPVMMLAQDEENQRNILQIAVVHRQERIFNFICGTGTTRRASAYVSDKFVTSSRKEVEKLVEPAYREDRNSEGKTPRALFTEQHKDLVKEGEKWMKETATACMVNKSWI</sequence>
<keyword evidence="3" id="KW-1185">Reference proteome</keyword>
<name>A0A835CYS7_TETSI</name>
<feature type="region of interest" description="Disordered" evidence="1">
    <location>
        <begin position="1"/>
        <end position="26"/>
    </location>
</feature>
<dbReference type="PANTHER" id="PTHR24177">
    <property type="entry name" value="CASKIN"/>
    <property type="match status" value="1"/>
</dbReference>
<evidence type="ECO:0000256" key="1">
    <source>
        <dbReference type="SAM" id="MobiDB-lite"/>
    </source>
</evidence>
<evidence type="ECO:0000313" key="3">
    <source>
        <dbReference type="Proteomes" id="UP000655225"/>
    </source>
</evidence>
<dbReference type="PANTHER" id="PTHR24177:SF365">
    <property type="entry name" value="ANKYRIN REPEAT-CONTAINING PROTEIN NPR4-LIKE ISOFORM X1"/>
    <property type="match status" value="1"/>
</dbReference>
<reference evidence="2 3" key="1">
    <citation type="submission" date="2020-04" db="EMBL/GenBank/DDBJ databases">
        <title>Plant Genome Project.</title>
        <authorList>
            <person name="Zhang R.-G."/>
        </authorList>
    </citation>
    <scope>NUCLEOTIDE SEQUENCE [LARGE SCALE GENOMIC DNA]</scope>
    <source>
        <strain evidence="2">YNK0</strain>
        <tissue evidence="2">Leaf</tissue>
    </source>
</reference>
<proteinExistence type="predicted"/>
<comment type="caution">
    <text evidence="2">The sequence shown here is derived from an EMBL/GenBank/DDBJ whole genome shotgun (WGS) entry which is preliminary data.</text>
</comment>
<dbReference type="EMBL" id="JABCRI010000024">
    <property type="protein sequence ID" value="KAF8377125.1"/>
    <property type="molecule type" value="Genomic_DNA"/>
</dbReference>